<dbReference type="Pfam" id="PF03472">
    <property type="entry name" value="Autoind_bind"/>
    <property type="match status" value="1"/>
</dbReference>
<evidence type="ECO:0000313" key="5">
    <source>
        <dbReference type="EMBL" id="SHG79027.1"/>
    </source>
</evidence>
<evidence type="ECO:0000256" key="1">
    <source>
        <dbReference type="ARBA" id="ARBA00023015"/>
    </source>
</evidence>
<dbReference type="InterPro" id="IPR036388">
    <property type="entry name" value="WH-like_DNA-bd_sf"/>
</dbReference>
<evidence type="ECO:0000313" key="6">
    <source>
        <dbReference type="Proteomes" id="UP000184074"/>
    </source>
</evidence>
<dbReference type="PANTHER" id="PTHR44688:SF25">
    <property type="entry name" value="HTH LUXR-TYPE DOMAIN-CONTAINING PROTEIN"/>
    <property type="match status" value="1"/>
</dbReference>
<accession>A0A1M5MPB4</accession>
<dbReference type="GO" id="GO:0003677">
    <property type="term" value="F:DNA binding"/>
    <property type="evidence" value="ECO:0007669"/>
    <property type="project" value="UniProtKB-KW"/>
</dbReference>
<protein>
    <submittedName>
        <fullName evidence="5">Transcriptional regulator, LuxR family</fullName>
    </submittedName>
</protein>
<gene>
    <name evidence="5" type="ORF">SAMN05444003_0932</name>
</gene>
<dbReference type="InterPro" id="IPR016032">
    <property type="entry name" value="Sig_transdc_resp-reg_C-effctor"/>
</dbReference>
<reference evidence="5 6" key="1">
    <citation type="submission" date="2016-11" db="EMBL/GenBank/DDBJ databases">
        <authorList>
            <person name="Jaros S."/>
            <person name="Januszkiewicz K."/>
            <person name="Wedrychowicz H."/>
        </authorList>
    </citation>
    <scope>NUCLEOTIDE SEQUENCE [LARGE SCALE GENOMIC DNA]</scope>
    <source>
        <strain evidence="5 6">DSM 28715</strain>
    </source>
</reference>
<dbReference type="SUPFAM" id="SSF75516">
    <property type="entry name" value="Pheromone-binding domain of LuxR-like quorum-sensing transcription factors"/>
    <property type="match status" value="1"/>
</dbReference>
<dbReference type="Proteomes" id="UP000184074">
    <property type="component" value="Unassembled WGS sequence"/>
</dbReference>
<keyword evidence="2" id="KW-0238">DNA-binding</keyword>
<dbReference type="PROSITE" id="PS50043">
    <property type="entry name" value="HTH_LUXR_2"/>
    <property type="match status" value="1"/>
</dbReference>
<keyword evidence="3" id="KW-0804">Transcription</keyword>
<sequence length="206" mass="22855">MAAIEIKALGDDDLTEVAPSGYYIALRVGFASPVEEINYLRSDWVQHYTRQCFMMFDPVVRWVHANVGIKRWTDLADDDPRGILGQAQTFGMRYGVAVSVFDNNTAGHRSFGYFTRSDREFAAAEEEALLAYVTRRHLEMAPPTNLTSAEIEALRLVKEGLRLKEVAHELGVSEGAIKQRIKNAKAKLNANTSSQAATIAAQHGIV</sequence>
<dbReference type="Gene3D" id="1.10.10.10">
    <property type="entry name" value="Winged helix-like DNA-binding domain superfamily/Winged helix DNA-binding domain"/>
    <property type="match status" value="1"/>
</dbReference>
<dbReference type="STRING" id="1508389.SAMN05444003_0932"/>
<dbReference type="OrthoDB" id="7826109at2"/>
<keyword evidence="1" id="KW-0805">Transcription regulation</keyword>
<dbReference type="CDD" id="cd06170">
    <property type="entry name" value="LuxR_C_like"/>
    <property type="match status" value="1"/>
</dbReference>
<dbReference type="PANTHER" id="PTHR44688">
    <property type="entry name" value="DNA-BINDING TRANSCRIPTIONAL ACTIVATOR DEVR_DOSR"/>
    <property type="match status" value="1"/>
</dbReference>
<feature type="domain" description="HTH luxR-type" evidence="4">
    <location>
        <begin position="139"/>
        <end position="204"/>
    </location>
</feature>
<dbReference type="EMBL" id="FQXB01000001">
    <property type="protein sequence ID" value="SHG79027.1"/>
    <property type="molecule type" value="Genomic_DNA"/>
</dbReference>
<dbReference type="PRINTS" id="PR00038">
    <property type="entry name" value="HTHLUXR"/>
</dbReference>
<dbReference type="GO" id="GO:0006355">
    <property type="term" value="P:regulation of DNA-templated transcription"/>
    <property type="evidence" value="ECO:0007669"/>
    <property type="project" value="InterPro"/>
</dbReference>
<dbReference type="InterPro" id="IPR036693">
    <property type="entry name" value="TF_LuxR_autoind-bd_dom_sf"/>
</dbReference>
<dbReference type="SMART" id="SM00421">
    <property type="entry name" value="HTH_LUXR"/>
    <property type="match status" value="1"/>
</dbReference>
<dbReference type="InterPro" id="IPR000792">
    <property type="entry name" value="Tscrpt_reg_LuxR_C"/>
</dbReference>
<dbReference type="InterPro" id="IPR005143">
    <property type="entry name" value="TF_LuxR_autoind-bd_dom"/>
</dbReference>
<dbReference type="RefSeq" id="WP_072899661.1">
    <property type="nucleotide sequence ID" value="NZ_FQXB01000001.1"/>
</dbReference>
<dbReference type="SUPFAM" id="SSF46894">
    <property type="entry name" value="C-terminal effector domain of the bipartite response regulators"/>
    <property type="match status" value="1"/>
</dbReference>
<keyword evidence="6" id="KW-1185">Reference proteome</keyword>
<dbReference type="AlphaFoldDB" id="A0A1M5MPB4"/>
<proteinExistence type="predicted"/>
<evidence type="ECO:0000259" key="4">
    <source>
        <dbReference type="PROSITE" id="PS50043"/>
    </source>
</evidence>
<dbReference type="Gene3D" id="3.30.450.80">
    <property type="entry name" value="Transcription factor LuxR-like, autoinducer-binding domain"/>
    <property type="match status" value="1"/>
</dbReference>
<organism evidence="5 6">
    <name type="scientific">Cognatiyoonia sediminum</name>
    <dbReference type="NCBI Taxonomy" id="1508389"/>
    <lineage>
        <taxon>Bacteria</taxon>
        <taxon>Pseudomonadati</taxon>
        <taxon>Pseudomonadota</taxon>
        <taxon>Alphaproteobacteria</taxon>
        <taxon>Rhodobacterales</taxon>
        <taxon>Paracoccaceae</taxon>
        <taxon>Cognatiyoonia</taxon>
    </lineage>
</organism>
<evidence type="ECO:0000256" key="3">
    <source>
        <dbReference type="ARBA" id="ARBA00023163"/>
    </source>
</evidence>
<name>A0A1M5MPB4_9RHOB</name>
<dbReference type="Pfam" id="PF00196">
    <property type="entry name" value="GerE"/>
    <property type="match status" value="1"/>
</dbReference>
<evidence type="ECO:0000256" key="2">
    <source>
        <dbReference type="ARBA" id="ARBA00023125"/>
    </source>
</evidence>